<evidence type="ECO:0000313" key="3">
    <source>
        <dbReference type="Proteomes" id="UP000502260"/>
    </source>
</evidence>
<dbReference type="Proteomes" id="UP000502260">
    <property type="component" value="Chromosome"/>
</dbReference>
<name>A0A6F8VBZ2_9PROT</name>
<organism evidence="2 3">
    <name type="scientific">Sulfurimicrobium lacus</name>
    <dbReference type="NCBI Taxonomy" id="2715678"/>
    <lineage>
        <taxon>Bacteria</taxon>
        <taxon>Pseudomonadati</taxon>
        <taxon>Pseudomonadota</taxon>
        <taxon>Betaproteobacteria</taxon>
        <taxon>Nitrosomonadales</taxon>
        <taxon>Sulfuricellaceae</taxon>
        <taxon>Sulfurimicrobium</taxon>
    </lineage>
</organism>
<keyword evidence="1" id="KW-0812">Transmembrane</keyword>
<evidence type="ECO:0000313" key="2">
    <source>
        <dbReference type="EMBL" id="BCB27238.1"/>
    </source>
</evidence>
<protein>
    <recommendedName>
        <fullName evidence="4">DUF3185 domain-containing protein</fullName>
    </recommendedName>
</protein>
<gene>
    <name evidence="2" type="ORF">SKTS_21240</name>
</gene>
<evidence type="ECO:0000256" key="1">
    <source>
        <dbReference type="SAM" id="Phobius"/>
    </source>
</evidence>
<keyword evidence="1" id="KW-0472">Membrane</keyword>
<accession>A0A6F8VBZ2</accession>
<keyword evidence="1" id="KW-1133">Transmembrane helix</keyword>
<feature type="transmembrane region" description="Helical" evidence="1">
    <location>
        <begin position="50"/>
        <end position="68"/>
    </location>
</feature>
<evidence type="ECO:0008006" key="4">
    <source>
        <dbReference type="Google" id="ProtNLM"/>
    </source>
</evidence>
<keyword evidence="3" id="KW-1185">Reference proteome</keyword>
<dbReference type="RefSeq" id="WP_173064490.1">
    <property type="nucleotide sequence ID" value="NZ_AP022853.1"/>
</dbReference>
<reference evidence="3" key="1">
    <citation type="submission" date="2020-03" db="EMBL/GenBank/DDBJ databases">
        <title>Complete genome sequence of sulfur-oxidizing bacterium skT11.</title>
        <authorList>
            <person name="Kanda M."/>
            <person name="Kojima H."/>
            <person name="Fukui M."/>
        </authorList>
    </citation>
    <scope>NUCLEOTIDE SEQUENCE [LARGE SCALE GENOMIC DNA]</scope>
    <source>
        <strain evidence="3">skT11</strain>
    </source>
</reference>
<dbReference type="AlphaFoldDB" id="A0A6F8VBZ2"/>
<dbReference type="KEGG" id="slac:SKTS_21240"/>
<sequence length="70" mass="7314">MDAIKMLAIALIVAGGLALAYGGFTYTKETHQAKLGPIELSVKDTETVNIPVWAGVGALVAGVILLFSRK</sequence>
<dbReference type="EMBL" id="AP022853">
    <property type="protein sequence ID" value="BCB27238.1"/>
    <property type="molecule type" value="Genomic_DNA"/>
</dbReference>
<proteinExistence type="predicted"/>